<dbReference type="GO" id="GO:0020037">
    <property type="term" value="F:heme binding"/>
    <property type="evidence" value="ECO:0007669"/>
    <property type="project" value="InterPro"/>
</dbReference>
<proteinExistence type="inferred from homology"/>
<dbReference type="AlphaFoldDB" id="A0AAV4NLT9"/>
<keyword evidence="6 9" id="KW-0408">Iron</keyword>
<sequence>MNLIPNGIDHISEELTVLEPNSDMNLISNVIDPISKEQSVLEPNLGNLADFPSSKHGRNGYSFNVFLLQVISGYSHLFRNSPLYCFWVSYVPFVILKKAEAVEALISGTKHMQKGWSYNWLHSWLGTGLLTSYGSKWKSRRKLLTPSFHFEILKDFLPIFNEQSQILVKRLQKETTKDSTDIVMPITLCSLDIICETTLGITIGAQENSDSQYVKSVIRAGEIIMERMVNSWYWIDFIFNFMEAGRELKHHLKILHNFTLSVIYEKKRKLLSGDPNLGSQRKRKALMDLLLEHHVQTKDLTEEDIREEVDTFAFEGHDTTSMGMSWALYLIGLHKNVQEKIHEELDRIFGDDIERPVSTEDLKDMHYLDIVLKESLRIKPSVPIIARQINEETVICGYRIPKGASCLVYIHDLHRDESVFPNPEKFDPDRFLPKNSVNRHPYAYIPFSAGPRNCIGQRFAIMEEKIVISTILRNFSIESLDQRDKIPPAPELILRSSLPIRMRIRPRQRRQS</sequence>
<dbReference type="PANTHER" id="PTHR24291:SF189">
    <property type="entry name" value="CYTOCHROME P450 4C3-RELATED"/>
    <property type="match status" value="1"/>
</dbReference>
<evidence type="ECO:0000313" key="11">
    <source>
        <dbReference type="EMBL" id="GIX85777.1"/>
    </source>
</evidence>
<organism evidence="11 12">
    <name type="scientific">Caerostris darwini</name>
    <dbReference type="NCBI Taxonomy" id="1538125"/>
    <lineage>
        <taxon>Eukaryota</taxon>
        <taxon>Metazoa</taxon>
        <taxon>Ecdysozoa</taxon>
        <taxon>Arthropoda</taxon>
        <taxon>Chelicerata</taxon>
        <taxon>Arachnida</taxon>
        <taxon>Araneae</taxon>
        <taxon>Araneomorphae</taxon>
        <taxon>Entelegynae</taxon>
        <taxon>Araneoidea</taxon>
        <taxon>Araneidae</taxon>
        <taxon>Caerostris</taxon>
    </lineage>
</organism>
<evidence type="ECO:0000256" key="3">
    <source>
        <dbReference type="ARBA" id="ARBA00010617"/>
    </source>
</evidence>
<accession>A0AAV4NLT9</accession>
<dbReference type="InterPro" id="IPR001128">
    <property type="entry name" value="Cyt_P450"/>
</dbReference>
<evidence type="ECO:0000256" key="9">
    <source>
        <dbReference type="PIRSR" id="PIRSR602401-1"/>
    </source>
</evidence>
<dbReference type="PANTHER" id="PTHR24291">
    <property type="entry name" value="CYTOCHROME P450 FAMILY 4"/>
    <property type="match status" value="1"/>
</dbReference>
<evidence type="ECO:0000256" key="10">
    <source>
        <dbReference type="RuleBase" id="RU000461"/>
    </source>
</evidence>
<dbReference type="EMBL" id="BPLQ01001822">
    <property type="protein sequence ID" value="GIX85777.1"/>
    <property type="molecule type" value="Genomic_DNA"/>
</dbReference>
<dbReference type="Pfam" id="PF00067">
    <property type="entry name" value="p450"/>
    <property type="match status" value="1"/>
</dbReference>
<keyword evidence="12" id="KW-1185">Reference proteome</keyword>
<dbReference type="GO" id="GO:0005506">
    <property type="term" value="F:iron ion binding"/>
    <property type="evidence" value="ECO:0007669"/>
    <property type="project" value="InterPro"/>
</dbReference>
<comment type="caution">
    <text evidence="11">The sequence shown here is derived from an EMBL/GenBank/DDBJ whole genome shotgun (WGS) entry which is preliminary data.</text>
</comment>
<dbReference type="PRINTS" id="PR00385">
    <property type="entry name" value="P450"/>
</dbReference>
<protein>
    <submittedName>
        <fullName evidence="11">Cytochrome P450 4V2</fullName>
    </submittedName>
</protein>
<keyword evidence="10" id="KW-0560">Oxidoreductase</keyword>
<evidence type="ECO:0000256" key="8">
    <source>
        <dbReference type="ARBA" id="ARBA00023136"/>
    </source>
</evidence>
<dbReference type="GO" id="GO:0005789">
    <property type="term" value="C:endoplasmic reticulum membrane"/>
    <property type="evidence" value="ECO:0007669"/>
    <property type="project" value="UniProtKB-SubCell"/>
</dbReference>
<evidence type="ECO:0000313" key="12">
    <source>
        <dbReference type="Proteomes" id="UP001054837"/>
    </source>
</evidence>
<dbReference type="SUPFAM" id="SSF48264">
    <property type="entry name" value="Cytochrome P450"/>
    <property type="match status" value="1"/>
</dbReference>
<dbReference type="PRINTS" id="PR00463">
    <property type="entry name" value="EP450I"/>
</dbReference>
<dbReference type="GO" id="GO:0016705">
    <property type="term" value="F:oxidoreductase activity, acting on paired donors, with incorporation or reduction of molecular oxygen"/>
    <property type="evidence" value="ECO:0007669"/>
    <property type="project" value="InterPro"/>
</dbReference>
<dbReference type="InterPro" id="IPR017972">
    <property type="entry name" value="Cyt_P450_CS"/>
</dbReference>
<comment type="cofactor">
    <cofactor evidence="1 9">
        <name>heme</name>
        <dbReference type="ChEBI" id="CHEBI:30413"/>
    </cofactor>
</comment>
<evidence type="ECO:0000256" key="1">
    <source>
        <dbReference type="ARBA" id="ARBA00001971"/>
    </source>
</evidence>
<keyword evidence="4 9" id="KW-0349">Heme</keyword>
<comment type="subcellular location">
    <subcellularLocation>
        <location evidence="2">Endoplasmic reticulum membrane</location>
    </subcellularLocation>
</comment>
<gene>
    <name evidence="11" type="primary">Cyp4v2</name>
    <name evidence="11" type="ORF">CDAR_242001</name>
</gene>
<dbReference type="InterPro" id="IPR036396">
    <property type="entry name" value="Cyt_P450_sf"/>
</dbReference>
<dbReference type="InterPro" id="IPR050196">
    <property type="entry name" value="Cytochrome_P450_Monoox"/>
</dbReference>
<evidence type="ECO:0000256" key="6">
    <source>
        <dbReference type="ARBA" id="ARBA00023004"/>
    </source>
</evidence>
<dbReference type="PROSITE" id="PS00086">
    <property type="entry name" value="CYTOCHROME_P450"/>
    <property type="match status" value="1"/>
</dbReference>
<dbReference type="GO" id="GO:0004497">
    <property type="term" value="F:monooxygenase activity"/>
    <property type="evidence" value="ECO:0007669"/>
    <property type="project" value="UniProtKB-KW"/>
</dbReference>
<keyword evidence="9 10" id="KW-0479">Metal-binding</keyword>
<name>A0AAV4NLT9_9ARAC</name>
<keyword evidence="8" id="KW-0472">Membrane</keyword>
<keyword evidence="7 10" id="KW-0503">Monooxygenase</keyword>
<dbReference type="Proteomes" id="UP001054837">
    <property type="component" value="Unassembled WGS sequence"/>
</dbReference>
<keyword evidence="5" id="KW-0256">Endoplasmic reticulum</keyword>
<evidence type="ECO:0000256" key="7">
    <source>
        <dbReference type="ARBA" id="ARBA00023033"/>
    </source>
</evidence>
<dbReference type="Gene3D" id="1.10.630.10">
    <property type="entry name" value="Cytochrome P450"/>
    <property type="match status" value="1"/>
</dbReference>
<comment type="similarity">
    <text evidence="3 10">Belongs to the cytochrome P450 family.</text>
</comment>
<dbReference type="InterPro" id="IPR002401">
    <property type="entry name" value="Cyt_P450_E_grp-I"/>
</dbReference>
<reference evidence="11 12" key="1">
    <citation type="submission" date="2021-06" db="EMBL/GenBank/DDBJ databases">
        <title>Caerostris darwini draft genome.</title>
        <authorList>
            <person name="Kono N."/>
            <person name="Arakawa K."/>
        </authorList>
    </citation>
    <scope>NUCLEOTIDE SEQUENCE [LARGE SCALE GENOMIC DNA]</scope>
</reference>
<evidence type="ECO:0000256" key="2">
    <source>
        <dbReference type="ARBA" id="ARBA00004586"/>
    </source>
</evidence>
<feature type="binding site" description="axial binding residue" evidence="9">
    <location>
        <position position="454"/>
    </location>
    <ligand>
        <name>heme</name>
        <dbReference type="ChEBI" id="CHEBI:30413"/>
    </ligand>
    <ligandPart>
        <name>Fe</name>
        <dbReference type="ChEBI" id="CHEBI:18248"/>
    </ligandPart>
</feature>
<evidence type="ECO:0000256" key="5">
    <source>
        <dbReference type="ARBA" id="ARBA00022824"/>
    </source>
</evidence>
<evidence type="ECO:0000256" key="4">
    <source>
        <dbReference type="ARBA" id="ARBA00022617"/>
    </source>
</evidence>